<evidence type="ECO:0008006" key="7">
    <source>
        <dbReference type="Google" id="ProtNLM"/>
    </source>
</evidence>
<comment type="caution">
    <text evidence="5">The sequence shown here is derived from an EMBL/GenBank/DDBJ whole genome shotgun (WGS) entry which is preliminary data.</text>
</comment>
<proteinExistence type="predicted"/>
<dbReference type="GO" id="GO:0031267">
    <property type="term" value="F:small GTPase binding"/>
    <property type="evidence" value="ECO:0007669"/>
    <property type="project" value="TreeGrafter"/>
</dbReference>
<evidence type="ECO:0000313" key="5">
    <source>
        <dbReference type="EMBL" id="KAG0255867.1"/>
    </source>
</evidence>
<evidence type="ECO:0000256" key="1">
    <source>
        <dbReference type="ARBA" id="ARBA00022468"/>
    </source>
</evidence>
<keyword evidence="6" id="KW-1185">Reference proteome</keyword>
<dbReference type="SUPFAM" id="SSF52047">
    <property type="entry name" value="RNI-like"/>
    <property type="match status" value="1"/>
</dbReference>
<feature type="coiled-coil region" evidence="4">
    <location>
        <begin position="257"/>
        <end position="304"/>
    </location>
</feature>
<gene>
    <name evidence="5" type="ORF">BGZ95_005656</name>
</gene>
<dbReference type="GO" id="GO:0005096">
    <property type="term" value="F:GTPase activator activity"/>
    <property type="evidence" value="ECO:0007669"/>
    <property type="project" value="UniProtKB-KW"/>
</dbReference>
<protein>
    <recommendedName>
        <fullName evidence="7">RNI-like protein</fullName>
    </recommendedName>
</protein>
<evidence type="ECO:0000256" key="4">
    <source>
        <dbReference type="SAM" id="Coils"/>
    </source>
</evidence>
<dbReference type="AlphaFoldDB" id="A0AAD4D1P8"/>
<keyword evidence="1" id="KW-0343">GTPase activation</keyword>
<dbReference type="EMBL" id="JAAAIL010002610">
    <property type="protein sequence ID" value="KAG0255867.1"/>
    <property type="molecule type" value="Genomic_DNA"/>
</dbReference>
<organism evidence="5 6">
    <name type="scientific">Linnemannia exigua</name>
    <dbReference type="NCBI Taxonomy" id="604196"/>
    <lineage>
        <taxon>Eukaryota</taxon>
        <taxon>Fungi</taxon>
        <taxon>Fungi incertae sedis</taxon>
        <taxon>Mucoromycota</taxon>
        <taxon>Mortierellomycotina</taxon>
        <taxon>Mortierellomycetes</taxon>
        <taxon>Mortierellales</taxon>
        <taxon>Mortierellaceae</taxon>
        <taxon>Linnemannia</taxon>
    </lineage>
</organism>
<dbReference type="GO" id="GO:0005829">
    <property type="term" value="C:cytosol"/>
    <property type="evidence" value="ECO:0007669"/>
    <property type="project" value="TreeGrafter"/>
</dbReference>
<sequence length="794" mass="89320">MEETQSFRLNETMDTVEITLNHVEGQNIVYWEDIEQAFPGAKRVRNGSSVIKFLRGSDQQSVNHCSRPVLDVVLSTSVQPILADPLKFDPVSGGQTGWTDTPVNDRVTIALGITPPRPEAPASDITLRDSAVSKAISFQNIVAHASRKARESEIEQRFISVLAPEVQETVRASSDIYQAFAKAIKNDDGDLSHSGLRQELSGDFQELKDMVAKNSDLQEEMCAKQEEVARLQKQALERQDEMYAKQEEVSRLQKQALERQEEMYAKQEEVKQLQKQALERQEDMEQLQKQVLDNQQEMKQMHQRALDQLAVLQSRVQAVLTQTYELHEFPIPRLFVVLPQDPSRWDISSPFSNKFQLYFLCECGEHTKSINNKSEISHDISHLVSSDAIDQATAGLKHLQDIIEPGMDHVIDWMDKVSVDEGEAVDGFAEQMEKKEALEGADLRKLDAFLKDKDESKVLGNLYRTVTDEGHVKWVCIDHYRMNYQENSAKEFLRVLDAIGGSFDENVGRVEVRLRSRVLAEQFYSALGKARSVYELDIDLDWACTTSDLESLEGALKTSRVSVIRLDLRQYRTGVARKLLSTSTQLDDIYRIRDLPSVKVLHILIPKEFVKFLRLPPKTSTNVCKMSYELTSISIGSKEFGIITEVLKTNSTLTTLKFWDNSIGEDGAKALAEVLKTNSALTTLELQRSSIGDNGAKALAEALKTNSTLTTLDLWDNLIGDNGAKALAEALKTNSSLTTLYLRDNSIWLNGFLALHEASKKNPTLTTLDLLNSDNSAKRMFEALRANSALTTLD</sequence>
<dbReference type="Pfam" id="PF13516">
    <property type="entry name" value="LRR_6"/>
    <property type="match status" value="3"/>
</dbReference>
<keyword evidence="3" id="KW-0677">Repeat</keyword>
<dbReference type="GO" id="GO:0006913">
    <property type="term" value="P:nucleocytoplasmic transport"/>
    <property type="evidence" value="ECO:0007669"/>
    <property type="project" value="TreeGrafter"/>
</dbReference>
<dbReference type="SMART" id="SM00368">
    <property type="entry name" value="LRR_RI"/>
    <property type="match status" value="4"/>
</dbReference>
<dbReference type="PANTHER" id="PTHR24113:SF12">
    <property type="entry name" value="RAN GTPASE-ACTIVATING PROTEIN 1"/>
    <property type="match status" value="1"/>
</dbReference>
<feature type="non-terminal residue" evidence="5">
    <location>
        <position position="794"/>
    </location>
</feature>
<reference evidence="5" key="1">
    <citation type="journal article" date="2020" name="Fungal Divers.">
        <title>Resolving the Mortierellaceae phylogeny through synthesis of multi-gene phylogenetics and phylogenomics.</title>
        <authorList>
            <person name="Vandepol N."/>
            <person name="Liber J."/>
            <person name="Desiro A."/>
            <person name="Na H."/>
            <person name="Kennedy M."/>
            <person name="Barry K."/>
            <person name="Grigoriev I.V."/>
            <person name="Miller A.N."/>
            <person name="O'Donnell K."/>
            <person name="Stajich J.E."/>
            <person name="Bonito G."/>
        </authorList>
    </citation>
    <scope>NUCLEOTIDE SEQUENCE</scope>
    <source>
        <strain evidence="5">NRRL 28262</strain>
    </source>
</reference>
<keyword evidence="2" id="KW-0433">Leucine-rich repeat</keyword>
<dbReference type="InterPro" id="IPR032675">
    <property type="entry name" value="LRR_dom_sf"/>
</dbReference>
<dbReference type="Proteomes" id="UP001194580">
    <property type="component" value="Unassembled WGS sequence"/>
</dbReference>
<dbReference type="GO" id="GO:0005634">
    <property type="term" value="C:nucleus"/>
    <property type="evidence" value="ECO:0007669"/>
    <property type="project" value="TreeGrafter"/>
</dbReference>
<name>A0AAD4D1P8_9FUNG</name>
<evidence type="ECO:0000256" key="2">
    <source>
        <dbReference type="ARBA" id="ARBA00022614"/>
    </source>
</evidence>
<accession>A0AAD4D1P8</accession>
<keyword evidence="4" id="KW-0175">Coiled coil</keyword>
<dbReference type="InterPro" id="IPR027038">
    <property type="entry name" value="RanGap"/>
</dbReference>
<evidence type="ECO:0000313" key="6">
    <source>
        <dbReference type="Proteomes" id="UP001194580"/>
    </source>
</evidence>
<dbReference type="PANTHER" id="PTHR24113">
    <property type="entry name" value="RAN GTPASE-ACTIVATING PROTEIN 1"/>
    <property type="match status" value="1"/>
</dbReference>
<dbReference type="InterPro" id="IPR001611">
    <property type="entry name" value="Leu-rich_rpt"/>
</dbReference>
<dbReference type="Gene3D" id="3.80.10.10">
    <property type="entry name" value="Ribonuclease Inhibitor"/>
    <property type="match status" value="2"/>
</dbReference>
<evidence type="ECO:0000256" key="3">
    <source>
        <dbReference type="ARBA" id="ARBA00022737"/>
    </source>
</evidence>
<dbReference type="GO" id="GO:0048471">
    <property type="term" value="C:perinuclear region of cytoplasm"/>
    <property type="evidence" value="ECO:0007669"/>
    <property type="project" value="TreeGrafter"/>
</dbReference>